<dbReference type="PANTHER" id="PTHR47396">
    <property type="entry name" value="TYPE I RESTRICTION ENZYME ECOKI R PROTEIN"/>
    <property type="match status" value="1"/>
</dbReference>
<keyword evidence="2" id="KW-0378">Hydrolase</keyword>
<evidence type="ECO:0000259" key="1">
    <source>
        <dbReference type="PROSITE" id="PS51192"/>
    </source>
</evidence>
<dbReference type="PANTHER" id="PTHR47396:SF2">
    <property type="entry name" value="HELICASE ATP-BINDING DOMAIN-CONTAINING PROTEIN"/>
    <property type="match status" value="1"/>
</dbReference>
<keyword evidence="2" id="KW-0347">Helicase</keyword>
<dbReference type="GO" id="GO:0003677">
    <property type="term" value="F:DNA binding"/>
    <property type="evidence" value="ECO:0007669"/>
    <property type="project" value="InterPro"/>
</dbReference>
<keyword evidence="2" id="KW-0547">Nucleotide-binding</keyword>
<dbReference type="AlphaFoldDB" id="A0A7W9UFY4"/>
<dbReference type="Gene3D" id="3.40.50.300">
    <property type="entry name" value="P-loop containing nucleotide triphosphate hydrolases"/>
    <property type="match status" value="2"/>
</dbReference>
<name>A0A7W9UFY4_9NOCA</name>
<comment type="caution">
    <text evidence="2">The sequence shown here is derived from an EMBL/GenBank/DDBJ whole genome shotgun (WGS) entry which is preliminary data.</text>
</comment>
<feature type="domain" description="Helicase ATP-binding" evidence="1">
    <location>
        <begin position="19"/>
        <end position="178"/>
    </location>
</feature>
<sequence>MTSGGAGSLRAWQRRALTKYLTTKPRDFLAVATPGAGKTTFALRLASELLADRTVDQVTVVAPTEHLKHQWSAAAARAGIALDSNFSNSTGGTSGDYHGVVVTYAQVASHPFKHRVRTENRRTLVILDEIHHAGDAKSWGDATAEAFGDATRRLALTGTPFRSDDSQIPFVEYEPDESGFPRSRSDYSYGYSEALADGVVRPVVFLAYSGDAHWRDSAGEEYSARLGEPMSAEQTARAWRTALDPAGDWMSKVLTAADTRLRQLRATGMPDAGGLVIATDQERARDYAELLEHISGARPAVVLSDDPTSSDRIGEFAANTDPWMVAVRMVSEGVDVPRLAVGVYATSASTPLYFAQAIGRFVRARRAGETASVFLPSVPVLLDLAAQLEIQRDHVIGKPHREKNGLEDELLLEANKQEDEPGEEERKFVALAADAELDQVIYDGDSFGTATFAGSDEEADYLGIPGLLDAEQMRALLRDRQTRQVAERSAAVSGEPGPSVAAAAERVATADRLSELRRELNSLVAMHHHRTGKPHGVIHGELRRECGGPPTALATAEQLSQRITALRRM</sequence>
<dbReference type="SMART" id="SM00487">
    <property type="entry name" value="DEXDc"/>
    <property type="match status" value="1"/>
</dbReference>
<dbReference type="InterPro" id="IPR006935">
    <property type="entry name" value="Helicase/UvrB_N"/>
</dbReference>
<protein>
    <submittedName>
        <fullName evidence="2">Superfamily II DNA or RNA helicase</fullName>
    </submittedName>
</protein>
<dbReference type="GO" id="GO:0005524">
    <property type="term" value="F:ATP binding"/>
    <property type="evidence" value="ECO:0007669"/>
    <property type="project" value="InterPro"/>
</dbReference>
<dbReference type="EMBL" id="JACHIT010000001">
    <property type="protein sequence ID" value="MBB5911160.1"/>
    <property type="molecule type" value="Genomic_DNA"/>
</dbReference>
<accession>A0A7W9UFY4</accession>
<dbReference type="SUPFAM" id="SSF52540">
    <property type="entry name" value="P-loop containing nucleoside triphosphate hydrolases"/>
    <property type="match status" value="2"/>
</dbReference>
<dbReference type="InterPro" id="IPR050742">
    <property type="entry name" value="Helicase_Restrict-Modif_Enz"/>
</dbReference>
<proteinExistence type="predicted"/>
<organism evidence="2 3">
    <name type="scientific">Nocardia transvalensis</name>
    <dbReference type="NCBI Taxonomy" id="37333"/>
    <lineage>
        <taxon>Bacteria</taxon>
        <taxon>Bacillati</taxon>
        <taxon>Actinomycetota</taxon>
        <taxon>Actinomycetes</taxon>
        <taxon>Mycobacteriales</taxon>
        <taxon>Nocardiaceae</taxon>
        <taxon>Nocardia</taxon>
    </lineage>
</organism>
<dbReference type="RefSeq" id="WP_246829563.1">
    <property type="nucleotide sequence ID" value="NZ_JACHIT010000001.1"/>
</dbReference>
<keyword evidence="3" id="KW-1185">Reference proteome</keyword>
<dbReference type="Pfam" id="PF04851">
    <property type="entry name" value="ResIII"/>
    <property type="match status" value="1"/>
</dbReference>
<keyword evidence="2" id="KW-0067">ATP-binding</keyword>
<dbReference type="InterPro" id="IPR027417">
    <property type="entry name" value="P-loop_NTPase"/>
</dbReference>
<gene>
    <name evidence="2" type="ORF">BJY24_000027</name>
</gene>
<dbReference type="GO" id="GO:0005829">
    <property type="term" value="C:cytosol"/>
    <property type="evidence" value="ECO:0007669"/>
    <property type="project" value="TreeGrafter"/>
</dbReference>
<evidence type="ECO:0000313" key="3">
    <source>
        <dbReference type="Proteomes" id="UP000540412"/>
    </source>
</evidence>
<dbReference type="InterPro" id="IPR014001">
    <property type="entry name" value="Helicase_ATP-bd"/>
</dbReference>
<dbReference type="GO" id="GO:0004386">
    <property type="term" value="F:helicase activity"/>
    <property type="evidence" value="ECO:0007669"/>
    <property type="project" value="UniProtKB-KW"/>
</dbReference>
<evidence type="ECO:0000313" key="2">
    <source>
        <dbReference type="EMBL" id="MBB5911160.1"/>
    </source>
</evidence>
<reference evidence="2 3" key="1">
    <citation type="submission" date="2020-08" db="EMBL/GenBank/DDBJ databases">
        <title>Sequencing the genomes of 1000 actinobacteria strains.</title>
        <authorList>
            <person name="Klenk H.-P."/>
        </authorList>
    </citation>
    <scope>NUCLEOTIDE SEQUENCE [LARGE SCALE GENOMIC DNA]</scope>
    <source>
        <strain evidence="2 3">DSM 43582</strain>
    </source>
</reference>
<dbReference type="GO" id="GO:0016787">
    <property type="term" value="F:hydrolase activity"/>
    <property type="evidence" value="ECO:0007669"/>
    <property type="project" value="InterPro"/>
</dbReference>
<dbReference type="PROSITE" id="PS51192">
    <property type="entry name" value="HELICASE_ATP_BIND_1"/>
    <property type="match status" value="1"/>
</dbReference>
<dbReference type="Proteomes" id="UP000540412">
    <property type="component" value="Unassembled WGS sequence"/>
</dbReference>